<accession>A0A6M3Q7V9</accession>
<dbReference type="AlphaFoldDB" id="A0A6M3Q7V9"/>
<proteinExistence type="predicted"/>
<sequence length="296" mass="34058">MGQCPYCNRHVAKDLRPINMLSAQDAKRISKLVNEVQPPLHLESEEETQDQEEKVQGNITKKERVSMRKGRNISVRKLIAKKTIKAPLSQSKSKIDTRNRKSSFTKRKKEILGMYEPKKIELKKPTRMSNRRSRIQDVLDFEEKMEEDSCQQEHLNNDKSSPENLEECSYNPNELNKSHSLLEELVIDKDPCAQEELKDSYNSQDKLGEKDVPKGSAKEDKSKNVDAITGCVLGLVEKEFGRDPACSESSESLKGNAEVIVAMLTEEQDMMRKIKKRSSQCSWWENEEPPAKKRKY</sequence>
<reference evidence="3" key="11">
    <citation type="journal article" date="2015" name="G3 (Bethesda)">
        <title>Gene Model Annotations for Drosophila melanogaster: The Rule-Benders.</title>
        <authorList>
            <consortium name="FlyBase Consortium"/>
            <person name="Crosby M.A."/>
            <person name="Gramates L.S."/>
            <person name="Dos Santos G."/>
            <person name="Matthews B.B."/>
            <person name="St Pierre S.E."/>
            <person name="Zhou P."/>
            <person name="Schroeder A.J."/>
            <person name="Falls K."/>
            <person name="Emmert D.B."/>
            <person name="Russo S.M."/>
            <person name="Gelbart W.M."/>
            <person name="null"/>
        </authorList>
    </citation>
    <scope>NUCLEOTIDE SEQUENCE</scope>
</reference>
<dbReference type="EMBL" id="AE014296">
    <property type="protein sequence ID" value="QJC18630.1"/>
    <property type="molecule type" value="Genomic_DNA"/>
</dbReference>
<evidence type="ECO:0000313" key="2">
    <source>
        <dbReference type="EMBL" id="QJC18629.1"/>
    </source>
</evidence>
<dbReference type="Proteomes" id="UP000000803">
    <property type="component" value="Chromosome 3L"/>
</dbReference>
<reference evidence="3" key="13">
    <citation type="submission" date="2022-11" db="EMBL/GenBank/DDBJ databases">
        <title>Drosophila melanogaster release 4 sequence.</title>
        <authorList>
            <consortium name="Berkeley Drosophila Genome Project"/>
            <person name="Celniker S."/>
            <person name="Carlson J."/>
            <person name="Wan K."/>
            <person name="Pfeiffer B."/>
            <person name="Frise E."/>
            <person name="George R."/>
            <person name="Hoskins R."/>
            <person name="Stapleton M."/>
            <person name="Pacleb J."/>
            <person name="Park S."/>
            <person name="Svirskas R."/>
            <person name="Smith E."/>
            <person name="Yu C."/>
            <person name="Rubin G."/>
        </authorList>
    </citation>
    <scope>NUCLEOTIDE SEQUENCE</scope>
</reference>
<feature type="region of interest" description="Disordered" evidence="1">
    <location>
        <begin position="143"/>
        <end position="172"/>
    </location>
</feature>
<evidence type="ECO:0000313" key="4">
    <source>
        <dbReference type="FlyBase" id="FBgn0286940"/>
    </source>
</evidence>
<gene>
    <name evidence="3" type="primary">Dmel\CG46434</name>
    <name evidence="3 4" type="ORF">CG46434</name>
    <name evidence="3" type="ORF">Dmel_CG46434</name>
</gene>
<reference evidence="3" key="12">
    <citation type="journal article" date="2015" name="Genome Res.">
        <title>The Release 6 reference sequence of the Drosophila melanogaster genome.</title>
        <authorList>
            <person name="Hoskins R.A."/>
            <person name="Carlson J.W."/>
            <person name="Wan K.H."/>
            <person name="Park S."/>
            <person name="Mendez I."/>
            <person name="Galle S.E."/>
            <person name="Booth B.W."/>
            <person name="Pfeiffer B.D."/>
            <person name="George R.A."/>
            <person name="Svirskas R."/>
            <person name="Krzywinski M."/>
            <person name="Schein J."/>
            <person name="Accardo M.C."/>
            <person name="Damia E."/>
            <person name="Messina G."/>
            <person name="Mendez-Lago M."/>
            <person name="de Pablos B."/>
            <person name="Demakova O.V."/>
            <person name="Andreyeva E.N."/>
            <person name="Boldyreva L.V."/>
            <person name="Marra M."/>
            <person name="Carvalho A.B."/>
            <person name="Dimitri P."/>
            <person name="Villasante A."/>
            <person name="Zhimulev I.F."/>
            <person name="Rubin G.M."/>
            <person name="Karpen G.H."/>
            <person name="Celniker S.E."/>
        </authorList>
    </citation>
    <scope>NUCLEOTIDE SEQUENCE</scope>
</reference>
<dbReference type="Bgee" id="FBgn0286940">
    <property type="expression patterns" value="Expressed in imaginal disc and 5 other cell types or tissues"/>
</dbReference>
<dbReference type="SMR" id="A0A6M3Q7V9"/>
<keyword evidence="5" id="KW-1185">Reference proteome</keyword>
<reference evidence="5" key="2">
    <citation type="journal article" date="2002" name="Genome Biol.">
        <title>Finishing a whole-genome shotgun: release 3 of the Drosophila melanogaster euchromatic genome sequence.</title>
        <authorList>
            <person name="Celniker S.E."/>
            <person name="Wheeler D.A."/>
            <person name="Kronmiller B."/>
            <person name="Carlson J.W."/>
            <person name="Halpern A."/>
            <person name="Patel S."/>
            <person name="Adams M."/>
            <person name="Champe M."/>
            <person name="Dugan S.P."/>
            <person name="Frise E."/>
            <person name="Hodgson A."/>
            <person name="George R.A."/>
            <person name="Hoskins R.A."/>
            <person name="Laverty T."/>
            <person name="Muzny D.M."/>
            <person name="Nelson C.R."/>
            <person name="Pacleb J.M."/>
            <person name="Park S."/>
            <person name="Pfeiffer B.D."/>
            <person name="Richards S."/>
            <person name="Sodergren E.J."/>
            <person name="Svirskas R."/>
            <person name="Tabor P.E."/>
            <person name="Wan K."/>
            <person name="Stapleton M."/>
            <person name="Sutton G.G."/>
            <person name="Venter C."/>
            <person name="Weinstock G."/>
            <person name="Scherer S.E."/>
            <person name="Myers E.W."/>
            <person name="Gibbs R.A."/>
            <person name="Rubin G.M."/>
        </authorList>
    </citation>
    <scope>NUCLEOTIDE SEQUENCE [LARGE SCALE GENOMIC DNA]</scope>
    <source>
        <strain evidence="5">Berkeley</strain>
    </source>
</reference>
<dbReference type="InParanoid" id="A0A6M3Q7V9"/>
<reference evidence="3 5" key="8">
    <citation type="journal article" date="2007" name="Science">
        <title>The Release 5.1 annotation of Drosophila melanogaster heterochromatin.</title>
        <authorList>
            <person name="Smith C.D."/>
            <person name="Shu S."/>
            <person name="Mungall C.J."/>
            <person name="Karpen G.H."/>
        </authorList>
    </citation>
    <scope>NUCLEOTIDE SEQUENCE [LARGE SCALE GENOMIC DNA]</scope>
    <source>
        <strain evidence="5">Berkeley</strain>
    </source>
</reference>
<reference evidence="3" key="14">
    <citation type="submission" date="2022-11" db="EMBL/GenBank/DDBJ databases">
        <authorList>
            <consortium name="FlyBase"/>
        </authorList>
    </citation>
    <scope>NUCLEOTIDE SEQUENCE</scope>
</reference>
<reference evidence="3 5" key="6">
    <citation type="journal article" date="2005" name="PLoS Comput. Biol.">
        <title>Combined evidence annotation of transposable elements in genome sequences.</title>
        <authorList>
            <person name="Quesneville H."/>
            <person name="Bergman C.M."/>
            <person name="Andrieu O."/>
            <person name="Autard D."/>
            <person name="Nouaud D."/>
            <person name="Ashburner M."/>
            <person name="Anxolabehere D."/>
        </authorList>
    </citation>
    <scope>NUCLEOTIDE SEQUENCE [LARGE SCALE GENOMIC DNA]</scope>
    <source>
        <strain evidence="5">Berkeley</strain>
    </source>
</reference>
<evidence type="ECO:0000313" key="3">
    <source>
        <dbReference type="EMBL" id="QJC18630.1"/>
    </source>
</evidence>
<reference evidence="3 5" key="1">
    <citation type="journal article" date="2000" name="Science">
        <title>The genome sequence of Drosophila melanogaster.</title>
        <authorList>
            <person name="Adams M.D."/>
            <person name="Celniker S.E."/>
            <person name="Holt R.A."/>
            <person name="Evans C.A."/>
            <person name="Gocayne J.D."/>
            <person name="Amanatides P.G."/>
            <person name="Scherer S.E."/>
            <person name="Li P.W."/>
            <person name="Hoskins R.A."/>
            <person name="Galle R.F."/>
            <person name="George R.A."/>
            <person name="Lewis S.E."/>
            <person name="Richards S."/>
            <person name="Ashburner M."/>
            <person name="Henderson S.N."/>
            <person name="Sutton G.G."/>
            <person name="Wortman J.R."/>
            <person name="Yandell M.D."/>
            <person name="Zhang Q."/>
            <person name="Chen L.X."/>
            <person name="Brandon R.C."/>
            <person name="Rogers Y.H."/>
            <person name="Blazej R.G."/>
            <person name="Champe M."/>
            <person name="Pfeiffer B.D."/>
            <person name="Wan K.H."/>
            <person name="Doyle C."/>
            <person name="Baxter E.G."/>
            <person name="Helt G."/>
            <person name="Nelson C.R."/>
            <person name="Gabor G.L."/>
            <person name="Abril J.F."/>
            <person name="Agbayani A."/>
            <person name="An H.J."/>
            <person name="Andrews-Pfannkoch C."/>
            <person name="Baldwin D."/>
            <person name="Ballew R.M."/>
            <person name="Basu A."/>
            <person name="Baxendale J."/>
            <person name="Bayraktaroglu L."/>
            <person name="Beasley E.M."/>
            <person name="Beeson K.Y."/>
            <person name="Benos P.V."/>
            <person name="Berman B.P."/>
            <person name="Bhandari D."/>
            <person name="Bolshakov S."/>
            <person name="Borkova D."/>
            <person name="Botchan M.R."/>
            <person name="Bouck J."/>
            <person name="Brokstein P."/>
            <person name="Brottier P."/>
            <person name="Burtis K.C."/>
            <person name="Busam D.A."/>
            <person name="Butler H."/>
            <person name="Cadieu E."/>
            <person name="Center A."/>
            <person name="Chandra I."/>
            <person name="Cherry J.M."/>
            <person name="Cawley S."/>
            <person name="Dahlke C."/>
            <person name="Davenport L.B."/>
            <person name="Davies P."/>
            <person name="de Pablos B."/>
            <person name="Delcher A."/>
            <person name="Deng Z."/>
            <person name="Mays A.D."/>
            <person name="Dew I."/>
            <person name="Dietz S.M."/>
            <person name="Dodson K."/>
            <person name="Doup L.E."/>
            <person name="Downes M."/>
            <person name="Dugan-Rocha S."/>
            <person name="Dunkov B.C."/>
            <person name="Dunn P."/>
            <person name="Durbin K.J."/>
            <person name="Evangelista C.C."/>
            <person name="Ferraz C."/>
            <person name="Ferriera S."/>
            <person name="Fleischmann W."/>
            <person name="Fosler C."/>
            <person name="Gabrielian A.E."/>
            <person name="Garg N.S."/>
            <person name="Gelbart W.M."/>
            <person name="Glasser K."/>
            <person name="Glodek A."/>
            <person name="Gong F."/>
            <person name="Gorrell J.H."/>
            <person name="Gu Z."/>
            <person name="Guan P."/>
            <person name="Harris M."/>
            <person name="Harris N.L."/>
            <person name="Harvey D."/>
            <person name="Heiman T.J."/>
            <person name="Hernandez J.R."/>
            <person name="Houck J."/>
            <person name="Hostin D."/>
            <person name="Houston K.A."/>
            <person name="Howland T.J."/>
            <person name="Wei M.H."/>
            <person name="Ibegwam C."/>
            <person name="Jalali M."/>
            <person name="Kalush F."/>
            <person name="Karpen G.H."/>
            <person name="Ke Z."/>
            <person name="Kennison J.A."/>
            <person name="Ketchum K.A."/>
            <person name="Kimmel B.E."/>
            <person name="Kodira C.D."/>
            <person name="Kraft C."/>
            <person name="Kravitz S."/>
            <person name="Kulp D."/>
            <person name="Lai Z."/>
            <person name="Lasko P."/>
            <person name="Lei Y."/>
            <person name="Levitsky A.A."/>
            <person name="Li J."/>
            <person name="Li Z."/>
            <person name="Liang Y."/>
            <person name="Lin X."/>
            <person name="Liu X."/>
            <person name="Mattei B."/>
            <person name="McIntosh T.C."/>
            <person name="McLeod M.P."/>
            <person name="McPherson D."/>
            <person name="Merkulov G."/>
            <person name="Milshina N.V."/>
            <person name="Mobarry C."/>
            <person name="Morris J."/>
            <person name="Moshrefi A."/>
            <person name="Mount S.M."/>
            <person name="Moy M."/>
            <person name="Murphy B."/>
            <person name="Murphy L."/>
            <person name="Muzny D.M."/>
            <person name="Nelson D.L."/>
            <person name="Nelson D.R."/>
            <person name="Nelson K.A."/>
            <person name="Nixon K."/>
            <person name="Nusskern D.R."/>
            <person name="Pacleb J.M."/>
            <person name="Palazzolo M."/>
            <person name="Pittman G.S."/>
            <person name="Pan S."/>
            <person name="Pollard J."/>
            <person name="Puri V."/>
            <person name="Reese M.G."/>
            <person name="Reinert K."/>
            <person name="Remington K."/>
            <person name="Saunders R.D."/>
            <person name="Scheeler F."/>
            <person name="Shen H."/>
            <person name="Shue B.C."/>
            <person name="Siden-Kiamos I."/>
            <person name="Simpson M."/>
            <person name="Skupski M.P."/>
            <person name="Smith T."/>
            <person name="Spier E."/>
            <person name="Spradling A.C."/>
            <person name="Stapleton M."/>
            <person name="Strong R."/>
            <person name="Sun E."/>
            <person name="Svirskas R."/>
            <person name="Tector C."/>
            <person name="Turner R."/>
            <person name="Venter E."/>
            <person name="Wang A.H."/>
            <person name="Wang X."/>
            <person name="Wang Z.Y."/>
            <person name="Wassarman D.A."/>
            <person name="Weinstock G.M."/>
            <person name="Weissenbach J."/>
            <person name="Williams S.M."/>
            <person name="WoodageT"/>
            <person name="Worley K.C."/>
            <person name="Wu D."/>
            <person name="Yang S."/>
            <person name="Yao Q.A."/>
            <person name="Ye J."/>
            <person name="Yeh R.F."/>
            <person name="Zaveri J.S."/>
            <person name="Zhan M."/>
            <person name="Zhang G."/>
            <person name="Zhao Q."/>
            <person name="Zheng L."/>
            <person name="Zheng X.H."/>
            <person name="Zhong F.N."/>
            <person name="Zhong W."/>
            <person name="Zhou X."/>
            <person name="Zhu S."/>
            <person name="Zhu X."/>
            <person name="Smith H.O."/>
            <person name="Gibbs R.A."/>
            <person name="Myers E.W."/>
            <person name="Rubin G.M."/>
            <person name="Venter J.C."/>
        </authorList>
    </citation>
    <scope>NUCLEOTIDE SEQUENCE [LARGE SCALE GENOMIC DNA]</scope>
    <source>
        <strain evidence="5">Berkeley</strain>
    </source>
</reference>
<feature type="region of interest" description="Disordered" evidence="1">
    <location>
        <begin position="38"/>
        <end position="70"/>
    </location>
</feature>
<feature type="region of interest" description="Disordered" evidence="1">
    <location>
        <begin position="196"/>
        <end position="223"/>
    </location>
</feature>
<reference evidence="3" key="10">
    <citation type="journal article" date="2015" name="G3 (Bethesda)">
        <title>Gene Model Annotations for Drosophila melanogaster: Impact of High-Throughput Data.</title>
        <authorList>
            <consortium name="FlyBase Consortium"/>
            <person name="Matthews B.B."/>
            <person name="Dos Santos G."/>
            <person name="Crosby M.A."/>
            <person name="Emmert D.B."/>
            <person name="St Pierre S.E."/>
            <person name="Gramates L.S."/>
            <person name="Zhou P."/>
            <person name="Schroeder A.J."/>
            <person name="Falls K."/>
            <person name="Strelets V."/>
            <person name="Russo S.M."/>
            <person name="Gelbart W.M."/>
            <person name="null"/>
        </authorList>
    </citation>
    <scope>NUCLEOTIDE SEQUENCE</scope>
</reference>
<reference evidence="3" key="7">
    <citation type="submission" date="2006-08" db="EMBL/GenBank/DDBJ databases">
        <authorList>
            <person name="Celniker S."/>
            <person name="Carlson J."/>
            <person name="Wan K."/>
            <person name="Frise E."/>
            <person name="Hoskins R."/>
            <person name="Park S."/>
            <person name="Svirskas R."/>
            <person name="Rubin G."/>
        </authorList>
    </citation>
    <scope>NUCLEOTIDE SEQUENCE</scope>
</reference>
<evidence type="ECO:0000313" key="5">
    <source>
        <dbReference type="Proteomes" id="UP000000803"/>
    </source>
</evidence>
<feature type="region of interest" description="Disordered" evidence="1">
    <location>
        <begin position="85"/>
        <end position="105"/>
    </location>
</feature>
<evidence type="ECO:0000256" key="1">
    <source>
        <dbReference type="SAM" id="MobiDB-lite"/>
    </source>
</evidence>
<protein>
    <submittedName>
        <fullName evidence="2">Uncharacterized protein, isoform A</fullName>
    </submittedName>
    <submittedName>
        <fullName evidence="3">Uncharacterized protein, isoform B</fullName>
    </submittedName>
</protein>
<feature type="compositionally biased region" description="Basic and acidic residues" evidence="1">
    <location>
        <begin position="51"/>
        <end position="66"/>
    </location>
</feature>
<reference evidence="5" key="3">
    <citation type="journal article" date="2002" name="Genome Biol.">
        <title>Annotation of the Drosophila melanogaster euchromatic genome: a systematic review.</title>
        <authorList>
            <person name="Misra S."/>
            <person name="Crosby M.A."/>
            <person name="Mungall C.J."/>
            <person name="Matthews B.B."/>
            <person name="Campbell K.S."/>
            <person name="Hradecky P."/>
            <person name="Huang Y."/>
            <person name="Kaminker J.S."/>
            <person name="Millburn G.H."/>
            <person name="Prochnik S.E."/>
            <person name="Smith C.D."/>
            <person name="Tupy J.L."/>
            <person name="Whitfied E.J."/>
            <person name="Bayraktaroglu L."/>
            <person name="Berman B.P."/>
            <person name="Bettencourt B.R."/>
            <person name="Celniker S.E."/>
            <person name="de Grey A.D."/>
            <person name="Drysdale R.A."/>
            <person name="Harris N.L."/>
            <person name="Richter J."/>
            <person name="Russo S."/>
            <person name="Schroeder A.J."/>
            <person name="Shu S.Q."/>
            <person name="Stapleton M."/>
            <person name="Yamada C."/>
            <person name="Ashburner M."/>
            <person name="Gelbart W.M."/>
            <person name="Rubin G.M."/>
            <person name="Lewis S.E."/>
        </authorList>
    </citation>
    <scope>GENOME REANNOTATION</scope>
    <source>
        <strain evidence="5">Berkeley</strain>
    </source>
</reference>
<reference evidence="3 5" key="9">
    <citation type="journal article" date="2007" name="Science">
        <title>Sequence finishing and mapping of Drosophila melanogaster heterochromatin.</title>
        <authorList>
            <person name="Hoskins R.A."/>
            <person name="Carlson J.W."/>
            <person name="Kennedy C."/>
            <person name="Acevedo D."/>
            <person name="Evans-Holm M."/>
            <person name="Frise E."/>
            <person name="Wan K.H."/>
            <person name="Park S."/>
            <person name="Mendez-Lago M."/>
            <person name="Rossi F."/>
            <person name="Villasante A."/>
            <person name="Dimitri P."/>
            <person name="Karpen G.H."/>
            <person name="Celniker S.E."/>
        </authorList>
    </citation>
    <scope>NUCLEOTIDE SEQUENCE [LARGE SCALE GENOMIC DNA]</scope>
    <source>
        <strain evidence="5">Berkeley</strain>
    </source>
</reference>
<reference evidence="3 5" key="5">
    <citation type="journal article" date="2002" name="Genome Biol.">
        <title>Heterochromatic sequences in a Drosophila whole-genome shotgun assembly.</title>
        <authorList>
            <person name="Hoskins R.A."/>
            <person name="Smith C.D."/>
            <person name="Carlson J.W."/>
            <person name="Carvalho A.B."/>
            <person name="Halpern A."/>
            <person name="Kaminker J.S."/>
            <person name="Kennedy C."/>
            <person name="Mungall C.J."/>
            <person name="Sullivan B.A."/>
            <person name="Sutton G.G."/>
            <person name="Yasuhara J.C."/>
            <person name="Wakimoto B.T."/>
            <person name="Myers E.W."/>
            <person name="Celniker S.E."/>
            <person name="Rubin G.M."/>
            <person name="Karpen G.H."/>
        </authorList>
    </citation>
    <scope>NUCLEOTIDE SEQUENCE [LARGE SCALE GENOMIC DNA]</scope>
    <source>
        <strain evidence="5">Berkeley</strain>
    </source>
</reference>
<dbReference type="VEuPathDB" id="VectorBase:FBgn0286940"/>
<dbReference type="OMA" id="CSSWEND"/>
<reference evidence="5" key="4">
    <citation type="journal article" date="2002" name="Genome Biol.">
        <title>The transposable elements of the Drosophila melanogaster euchromatin: a genomics perspective.</title>
        <authorList>
            <person name="Kaminker J.S."/>
            <person name="Bergman C.M."/>
            <person name="Kronmiller B."/>
            <person name="Carlson J."/>
            <person name="Svirskas R."/>
            <person name="Patel S."/>
            <person name="Frise E."/>
            <person name="Wheeler D.A."/>
            <person name="Lewis S.E."/>
            <person name="Rubin G.M."/>
            <person name="Ashburner M."/>
            <person name="Celniker S.E."/>
        </authorList>
    </citation>
    <scope>NUCLEOTIDE SEQUENCE [LARGE SCALE GENOMIC DNA]</scope>
    <source>
        <strain evidence="5">Berkeley</strain>
    </source>
</reference>
<name>A0A6M3Q7V9_DROME</name>
<dbReference type="FlyBase" id="FBgn0286940">
    <property type="gene designation" value="CG46434"/>
</dbReference>
<dbReference type="OrthoDB" id="7863620at2759"/>
<dbReference type="AGR" id="FB:FBgn0286940"/>
<feature type="compositionally biased region" description="Basic and acidic residues" evidence="1">
    <location>
        <begin position="206"/>
        <end position="223"/>
    </location>
</feature>
<feature type="region of interest" description="Disordered" evidence="1">
    <location>
        <begin position="275"/>
        <end position="296"/>
    </location>
</feature>
<dbReference type="EMBL" id="AE014296">
    <property type="protein sequence ID" value="QJC18629.1"/>
    <property type="molecule type" value="Genomic_DNA"/>
</dbReference>
<organism evidence="3 5">
    <name type="scientific">Drosophila melanogaster</name>
    <name type="common">Fruit fly</name>
    <dbReference type="NCBI Taxonomy" id="7227"/>
    <lineage>
        <taxon>Eukaryota</taxon>
        <taxon>Metazoa</taxon>
        <taxon>Ecdysozoa</taxon>
        <taxon>Arthropoda</taxon>
        <taxon>Hexapoda</taxon>
        <taxon>Insecta</taxon>
        <taxon>Pterygota</taxon>
        <taxon>Neoptera</taxon>
        <taxon>Endopterygota</taxon>
        <taxon>Diptera</taxon>
        <taxon>Brachycera</taxon>
        <taxon>Muscomorpha</taxon>
        <taxon>Ephydroidea</taxon>
        <taxon>Drosophilidae</taxon>
        <taxon>Drosophila</taxon>
        <taxon>Sophophora</taxon>
    </lineage>
</organism>